<reference evidence="2 3" key="1">
    <citation type="submission" date="2017-08" db="EMBL/GenBank/DDBJ databases">
        <title>Infants hospitalized years apart are colonized by the same room-sourced microbial strains.</title>
        <authorList>
            <person name="Brooks B."/>
            <person name="Olm M.R."/>
            <person name="Firek B.A."/>
            <person name="Baker R."/>
            <person name="Thomas B.C."/>
            <person name="Morowitz M.J."/>
            <person name="Banfield J.F."/>
        </authorList>
    </citation>
    <scope>NUCLEOTIDE SEQUENCE [LARGE SCALE GENOMIC DNA]</scope>
    <source>
        <strain evidence="2">S2_005_003_R2_42</strain>
    </source>
</reference>
<dbReference type="InterPro" id="IPR006626">
    <property type="entry name" value="PbH1"/>
</dbReference>
<evidence type="ECO:0000313" key="3">
    <source>
        <dbReference type="Proteomes" id="UP000249046"/>
    </source>
</evidence>
<comment type="caution">
    <text evidence="2">The sequence shown here is derived from an EMBL/GenBank/DDBJ whole genome shotgun (WGS) entry which is preliminary data.</text>
</comment>
<dbReference type="NCBIfam" id="NF041518">
    <property type="entry name" value="choice_anch_Q"/>
    <property type="match status" value="1"/>
</dbReference>
<evidence type="ECO:0000259" key="1">
    <source>
        <dbReference type="Pfam" id="PF13229"/>
    </source>
</evidence>
<proteinExistence type="predicted"/>
<evidence type="ECO:0000313" key="2">
    <source>
        <dbReference type="EMBL" id="PZQ14787.1"/>
    </source>
</evidence>
<dbReference type="InterPro" id="IPR059226">
    <property type="entry name" value="Choice_anch_Q_dom"/>
</dbReference>
<gene>
    <name evidence="2" type="ORF">DI564_09805</name>
</gene>
<name>A0A2W5M4X9_9GAMM</name>
<accession>A0A2W5M4X9</accession>
<dbReference type="EMBL" id="QFPO01000007">
    <property type="protein sequence ID" value="PZQ14787.1"/>
    <property type="molecule type" value="Genomic_DNA"/>
</dbReference>
<dbReference type="Pfam" id="PF13229">
    <property type="entry name" value="Beta_helix"/>
    <property type="match status" value="1"/>
</dbReference>
<dbReference type="Proteomes" id="UP000249046">
    <property type="component" value="Unassembled WGS sequence"/>
</dbReference>
<dbReference type="InterPro" id="IPR011050">
    <property type="entry name" value="Pectin_lyase_fold/virulence"/>
</dbReference>
<dbReference type="AlphaFoldDB" id="A0A2W5M4X9"/>
<sequence>MTAGPSVGHRTLAHRLEDCPMHSIRLSFPRVAPLAAAIALVALADSRPVHADAVGAAERYRLRLDQREARAHGRVAPRAATAVPQGAQTWAVTSCADDGSPGTLRAAMQAAGEHDTIDLTALTCSTITLTGGPLDIGVLGDHQINDLTILGPGRDALTIDGNGDRVFLHGDFQIGLGTLAISDLTIRNGQYTHGLASCIDSSGNITLSRVTVTDCHASGGSPMTFGGALSVSGTLTMQSSTISDSSSTAGGNAVASGGGAYVAGDAILIDSTISGNAITTVSGGDGFYITGGGGLYVRGGLTLTRSTISGNTVAASGAGQAGIGGGVFVRDTSTLEASTVADNVADGDGGGLFKARFSNYGDPPGGTRLTIANSTISGNAAARGAGVFSQRELIVANSTVSANAATDGGGGLVFGAIDVATATFTLDSTIVFGNTTPSGGLAADLAATDGGLSVAGSRNLIGAAGALTLPGDTLNADPLLQPLAANGGPTRTHALGAGSPAIDAGANPNAYIYDQRGEGHPRTVGAATDIGAFEVAADDTIFRDGFEAAVTTFTYLYDDGDGDTNQGPPSTFDPDMLWGNYYLTEAGAEVITEISVAFGPTFPSLANGPVTFWLLDDPDADLDPRNATALTSVQATPDLFNDNYFTVQIPPTRVSGAFFVAASAKLLGGQDRPARVDTGAAGDKSWFFYAPEIADVIDDLASAPFGTRNDNTQFVVLPGAFMIRATGVPAD</sequence>
<feature type="domain" description="Right handed beta helix" evidence="1">
    <location>
        <begin position="235"/>
        <end position="409"/>
    </location>
</feature>
<dbReference type="SMART" id="SM00710">
    <property type="entry name" value="PbH1"/>
    <property type="match status" value="6"/>
</dbReference>
<organism evidence="2 3">
    <name type="scientific">Rhodanobacter denitrificans</name>
    <dbReference type="NCBI Taxonomy" id="666685"/>
    <lineage>
        <taxon>Bacteria</taxon>
        <taxon>Pseudomonadati</taxon>
        <taxon>Pseudomonadota</taxon>
        <taxon>Gammaproteobacteria</taxon>
        <taxon>Lysobacterales</taxon>
        <taxon>Rhodanobacteraceae</taxon>
        <taxon>Rhodanobacter</taxon>
    </lineage>
</organism>
<dbReference type="InterPro" id="IPR039448">
    <property type="entry name" value="Beta_helix"/>
</dbReference>
<dbReference type="SUPFAM" id="SSF51126">
    <property type="entry name" value="Pectin lyase-like"/>
    <property type="match status" value="1"/>
</dbReference>
<protein>
    <recommendedName>
        <fullName evidence="1">Right handed beta helix domain-containing protein</fullName>
    </recommendedName>
</protein>